<dbReference type="PANTHER" id="PTHR37437:SF1">
    <property type="entry name" value="LIPOCALIN-RELATED PROTEIN"/>
    <property type="match status" value="1"/>
</dbReference>
<dbReference type="InterPro" id="IPR056868">
    <property type="entry name" value="Lipocalin_dom_nem"/>
</dbReference>
<proteinExistence type="predicted"/>
<evidence type="ECO:0000259" key="2">
    <source>
        <dbReference type="Pfam" id="PF24976"/>
    </source>
</evidence>
<evidence type="ECO:0000313" key="3">
    <source>
        <dbReference type="EnsemblMetazoa" id="CLYHEMP020005.1"/>
    </source>
</evidence>
<dbReference type="Gene3D" id="2.40.128.20">
    <property type="match status" value="1"/>
</dbReference>
<evidence type="ECO:0000256" key="1">
    <source>
        <dbReference type="SAM" id="SignalP"/>
    </source>
</evidence>
<dbReference type="RefSeq" id="XP_066929518.1">
    <property type="nucleotide sequence ID" value="XM_067073417.1"/>
</dbReference>
<feature type="chain" id="PRO_5029818579" description="Lipocalin domain-containing protein" evidence="1">
    <location>
        <begin position="16"/>
        <end position="210"/>
    </location>
</feature>
<evidence type="ECO:0000313" key="4">
    <source>
        <dbReference type="Proteomes" id="UP000594262"/>
    </source>
</evidence>
<dbReference type="OrthoDB" id="565904at2759"/>
<dbReference type="Pfam" id="PF24976">
    <property type="entry name" value="Lipocalin_10"/>
    <property type="match status" value="1"/>
</dbReference>
<name>A0A7M6DPF1_9CNID</name>
<feature type="signal peptide" evidence="1">
    <location>
        <begin position="1"/>
        <end position="15"/>
    </location>
</feature>
<sequence length="210" mass="24116">MRLWLSFLFITSVQSVFTFGDTPNTVETLDISKYIGSWYQVLYNQFVAKSKEPDQLCVVVKYVAVDNSSFSSTQYSRRRSPFGSEMKTDAKIVRPDIKDPGSFQVLVSGAPYPEPYLVIKLGPVNKESGLYEYSVVTDSNAVSLYVYARDLHKFHHIYKKEVEQFCHDAGFSSYFNQPLESPQPPPCKYYDDDRERDVVFEDLPQVMVPP</sequence>
<organism evidence="3 4">
    <name type="scientific">Clytia hemisphaerica</name>
    <dbReference type="NCBI Taxonomy" id="252671"/>
    <lineage>
        <taxon>Eukaryota</taxon>
        <taxon>Metazoa</taxon>
        <taxon>Cnidaria</taxon>
        <taxon>Hydrozoa</taxon>
        <taxon>Hydroidolina</taxon>
        <taxon>Leptothecata</taxon>
        <taxon>Obeliida</taxon>
        <taxon>Clytiidae</taxon>
        <taxon>Clytia</taxon>
    </lineage>
</organism>
<protein>
    <recommendedName>
        <fullName evidence="2">Lipocalin domain-containing protein</fullName>
    </recommendedName>
</protein>
<dbReference type="GeneID" id="136817074"/>
<dbReference type="AlphaFoldDB" id="A0A7M6DPF1"/>
<reference evidence="3" key="1">
    <citation type="submission" date="2021-01" db="UniProtKB">
        <authorList>
            <consortium name="EnsemblMetazoa"/>
        </authorList>
    </citation>
    <scope>IDENTIFICATION</scope>
</reference>
<dbReference type="Proteomes" id="UP000594262">
    <property type="component" value="Unplaced"/>
</dbReference>
<keyword evidence="1" id="KW-0732">Signal</keyword>
<accession>A0A7M6DPF1</accession>
<feature type="domain" description="Lipocalin" evidence="2">
    <location>
        <begin position="112"/>
        <end position="173"/>
    </location>
</feature>
<dbReference type="InterPro" id="IPR012674">
    <property type="entry name" value="Calycin"/>
</dbReference>
<dbReference type="SUPFAM" id="SSF50814">
    <property type="entry name" value="Lipocalins"/>
    <property type="match status" value="1"/>
</dbReference>
<keyword evidence="4" id="KW-1185">Reference proteome</keyword>
<dbReference type="PANTHER" id="PTHR37437">
    <property type="entry name" value="LIPOCALIN-RELATED PROTEIN-RELATED"/>
    <property type="match status" value="1"/>
</dbReference>
<dbReference type="EnsemblMetazoa" id="CLYHEMT020005.1">
    <property type="protein sequence ID" value="CLYHEMP020005.1"/>
    <property type="gene ID" value="CLYHEMG020005"/>
</dbReference>